<dbReference type="Proteomes" id="UP000053237">
    <property type="component" value="Unassembled WGS sequence"/>
</dbReference>
<dbReference type="SUPFAM" id="SSF48371">
    <property type="entry name" value="ARM repeat"/>
    <property type="match status" value="1"/>
</dbReference>
<name>A0A024GVZ9_9STRA</name>
<keyword evidence="2" id="KW-1185">Reference proteome</keyword>
<protein>
    <submittedName>
        <fullName evidence="1">Uncharacterized protein</fullName>
    </submittedName>
</protein>
<dbReference type="EMBL" id="CAIX01001129">
    <property type="protein sequence ID" value="CCI50777.1"/>
    <property type="molecule type" value="Genomic_DNA"/>
</dbReference>
<reference evidence="1 2" key="1">
    <citation type="submission" date="2012-05" db="EMBL/GenBank/DDBJ databases">
        <title>Recombination and specialization in a pathogen metapopulation.</title>
        <authorList>
            <person name="Gardiner A."/>
            <person name="Kemen E."/>
            <person name="Schultz-Larsen T."/>
            <person name="MacLean D."/>
            <person name="Van Oosterhout C."/>
            <person name="Jones J.D.G."/>
        </authorList>
    </citation>
    <scope>NUCLEOTIDE SEQUENCE [LARGE SCALE GENOMIC DNA]</scope>
    <source>
        <strain evidence="1 2">Ac Nc2</strain>
    </source>
</reference>
<gene>
    <name evidence="1" type="ORF">BN9_130320</name>
</gene>
<evidence type="ECO:0000313" key="1">
    <source>
        <dbReference type="EMBL" id="CCI50777.1"/>
    </source>
</evidence>
<dbReference type="OrthoDB" id="151859at2759"/>
<proteinExistence type="predicted"/>
<sequence>MDMLLKLPNYKQAIIREHTMKLLNRLACFNPAFLIPSLRKILIQLLKELRHAPVPPKDFDLRVQSTCLFVQLIRTKQDLVDPYLLPMLQIIIPNILHGSHHTSLASATIGILGALDSYKYNLCLPGSGLHANDEDMFSKASDITYKEKTKVMAHGGGRNNASRLGIPIDTAAFERTDHTMDVLDDKQLFAMLGGM</sequence>
<dbReference type="AlphaFoldDB" id="A0A024GVZ9"/>
<dbReference type="InParanoid" id="A0A024GVZ9"/>
<dbReference type="InterPro" id="IPR016024">
    <property type="entry name" value="ARM-type_fold"/>
</dbReference>
<organism evidence="1 2">
    <name type="scientific">Albugo candida</name>
    <dbReference type="NCBI Taxonomy" id="65357"/>
    <lineage>
        <taxon>Eukaryota</taxon>
        <taxon>Sar</taxon>
        <taxon>Stramenopiles</taxon>
        <taxon>Oomycota</taxon>
        <taxon>Peronosporomycetes</taxon>
        <taxon>Albuginales</taxon>
        <taxon>Albuginaceae</taxon>
        <taxon>Albugo</taxon>
    </lineage>
</organism>
<accession>A0A024GVZ9</accession>
<comment type="caution">
    <text evidence="1">The sequence shown here is derived from an EMBL/GenBank/DDBJ whole genome shotgun (WGS) entry which is preliminary data.</text>
</comment>
<evidence type="ECO:0000313" key="2">
    <source>
        <dbReference type="Proteomes" id="UP000053237"/>
    </source>
</evidence>
<dbReference type="STRING" id="65357.A0A024GVZ9"/>